<dbReference type="Gene3D" id="1.20.120.1220">
    <property type="match status" value="1"/>
</dbReference>
<organism evidence="13 14">
    <name type="scientific">Candidatus Kerfeldbacteria bacterium RIFCSPHIGHO2_02_FULL_42_14</name>
    <dbReference type="NCBI Taxonomy" id="1798540"/>
    <lineage>
        <taxon>Bacteria</taxon>
        <taxon>Candidatus Kerfeldiibacteriota</taxon>
    </lineage>
</organism>
<evidence type="ECO:0000256" key="1">
    <source>
        <dbReference type="ARBA" id="ARBA00004429"/>
    </source>
</evidence>
<evidence type="ECO:0000313" key="14">
    <source>
        <dbReference type="Proteomes" id="UP000177165"/>
    </source>
</evidence>
<evidence type="ECO:0000256" key="9">
    <source>
        <dbReference type="RuleBase" id="RU003794"/>
    </source>
</evidence>
<evidence type="ECO:0000256" key="5">
    <source>
        <dbReference type="ARBA" id="ARBA00022692"/>
    </source>
</evidence>
<evidence type="ECO:0000259" key="11">
    <source>
        <dbReference type="Pfam" id="PF01478"/>
    </source>
</evidence>
<dbReference type="PRINTS" id="PR00864">
    <property type="entry name" value="PREPILNPTASE"/>
</dbReference>
<dbReference type="InterPro" id="IPR010627">
    <property type="entry name" value="Prepilin_pept_A24_N"/>
</dbReference>
<dbReference type="Pfam" id="PF06750">
    <property type="entry name" value="A24_N_bact"/>
    <property type="match status" value="1"/>
</dbReference>
<gene>
    <name evidence="13" type="ORF">A3B74_02750</name>
</gene>
<dbReference type="EMBL" id="MHKB01000008">
    <property type="protein sequence ID" value="OGY79667.1"/>
    <property type="molecule type" value="Genomic_DNA"/>
</dbReference>
<dbReference type="GO" id="GO:0032259">
    <property type="term" value="P:methylation"/>
    <property type="evidence" value="ECO:0007669"/>
    <property type="project" value="UniProtKB-KW"/>
</dbReference>
<comment type="caution">
    <text evidence="13">The sequence shown here is derived from an EMBL/GenBank/DDBJ whole genome shotgun (WGS) entry which is preliminary data.</text>
</comment>
<feature type="transmembrane region" description="Helical" evidence="10">
    <location>
        <begin position="150"/>
        <end position="168"/>
    </location>
</feature>
<keyword evidence="9" id="KW-0489">Methyltransferase</keyword>
<dbReference type="EC" id="2.1.1.-" evidence="9"/>
<evidence type="ECO:0000259" key="12">
    <source>
        <dbReference type="Pfam" id="PF06750"/>
    </source>
</evidence>
<feature type="transmembrane region" description="Helical" evidence="10">
    <location>
        <begin position="6"/>
        <end position="29"/>
    </location>
</feature>
<dbReference type="Pfam" id="PF01478">
    <property type="entry name" value="Peptidase_A24"/>
    <property type="match status" value="1"/>
</dbReference>
<feature type="domain" description="Prepilin peptidase A24 N-terminal" evidence="12">
    <location>
        <begin position="13"/>
        <end position="95"/>
    </location>
</feature>
<evidence type="ECO:0000313" key="13">
    <source>
        <dbReference type="EMBL" id="OGY79667.1"/>
    </source>
</evidence>
<accession>A0A1G2AUL1</accession>
<dbReference type="PANTHER" id="PTHR30487:SF0">
    <property type="entry name" value="PREPILIN LEADER PEPTIDASE_N-METHYLTRANSFERASE-RELATED"/>
    <property type="match status" value="1"/>
</dbReference>
<dbReference type="GO" id="GO:0008168">
    <property type="term" value="F:methyltransferase activity"/>
    <property type="evidence" value="ECO:0007669"/>
    <property type="project" value="UniProtKB-KW"/>
</dbReference>
<keyword evidence="3" id="KW-1003">Cell membrane</keyword>
<keyword evidence="7 10" id="KW-0472">Membrane</keyword>
<evidence type="ECO:0000256" key="6">
    <source>
        <dbReference type="ARBA" id="ARBA00022989"/>
    </source>
</evidence>
<dbReference type="PANTHER" id="PTHR30487">
    <property type="entry name" value="TYPE 4 PREPILIN-LIKE PROTEINS LEADER PEPTIDE-PROCESSING ENZYME"/>
    <property type="match status" value="1"/>
</dbReference>
<keyword evidence="9" id="KW-0511">Multifunctional enzyme</keyword>
<keyword evidence="9" id="KW-0645">Protease</keyword>
<keyword evidence="4" id="KW-0997">Cell inner membrane</keyword>
<dbReference type="InterPro" id="IPR000045">
    <property type="entry name" value="Prepilin_IV_endopep_pep"/>
</dbReference>
<keyword evidence="6 10" id="KW-1133">Transmembrane helix</keyword>
<proteinExistence type="inferred from homology"/>
<feature type="domain" description="Prepilin type IV endopeptidase peptidase" evidence="11">
    <location>
        <begin position="106"/>
        <end position="209"/>
    </location>
</feature>
<keyword evidence="9" id="KW-0378">Hydrolase</keyword>
<dbReference type="STRING" id="1798540.A3B74_02750"/>
<sequence length="253" mass="28391">MEYNNFFVIAFFILGAVAGSFLNTVALRLPKKISWIQARSRCPHCEKTLAWYELIPFVSFVLQQGKCRKCQRRISLSYPFTELVCGILFAGAFFYFQFTPELIFALVMFAFFFVIFLTDLRYYLILDRVTVPALLIAFLGNLLLGKNVTSLLLGIAIGAGIFLLQFFLSRGTWIGGGDIRLGALLGATLGWQQTILALLIAYVVGAVIAMLLLVVGKKTRKDHIPFGTFLSASGILMILYGDSILKIFNTWYF</sequence>
<comment type="similarity">
    <text evidence="2 8">Belongs to the peptidase A24 family.</text>
</comment>
<evidence type="ECO:0000256" key="8">
    <source>
        <dbReference type="RuleBase" id="RU003793"/>
    </source>
</evidence>
<feature type="transmembrane region" description="Helical" evidence="10">
    <location>
        <begin position="76"/>
        <end position="96"/>
    </location>
</feature>
<keyword evidence="9" id="KW-0808">Transferase</keyword>
<evidence type="ECO:0000256" key="7">
    <source>
        <dbReference type="ARBA" id="ARBA00023136"/>
    </source>
</evidence>
<dbReference type="AlphaFoldDB" id="A0A1G2AUL1"/>
<protein>
    <recommendedName>
        <fullName evidence="9">Prepilin leader peptidase/N-methyltransferase</fullName>
        <ecNumber evidence="9">2.1.1.-</ecNumber>
        <ecNumber evidence="9">3.4.23.43</ecNumber>
    </recommendedName>
</protein>
<evidence type="ECO:0000256" key="3">
    <source>
        <dbReference type="ARBA" id="ARBA00022475"/>
    </source>
</evidence>
<dbReference type="InterPro" id="IPR050882">
    <property type="entry name" value="Prepilin_peptidase/N-MTase"/>
</dbReference>
<feature type="transmembrane region" description="Helical" evidence="10">
    <location>
        <begin position="226"/>
        <end position="248"/>
    </location>
</feature>
<comment type="catalytic activity">
    <reaction evidence="9">
        <text>Typically cleaves a -Gly-|-Phe- bond to release an N-terminal, basic peptide of 5-8 residues from type IV prepilin, and then N-methylates the new N-terminal amino group, the methyl donor being S-adenosyl-L-methionine.</text>
        <dbReference type="EC" id="3.4.23.43"/>
    </reaction>
</comment>
<dbReference type="GO" id="GO:0004190">
    <property type="term" value="F:aspartic-type endopeptidase activity"/>
    <property type="evidence" value="ECO:0007669"/>
    <property type="project" value="UniProtKB-EC"/>
</dbReference>
<comment type="subcellular location">
    <subcellularLocation>
        <location evidence="1">Cell inner membrane</location>
        <topology evidence="1">Multi-pass membrane protein</topology>
    </subcellularLocation>
    <subcellularLocation>
        <location evidence="9">Cell membrane</location>
        <topology evidence="9">Multi-pass membrane protein</topology>
    </subcellularLocation>
</comment>
<keyword evidence="5 9" id="KW-0812">Transmembrane</keyword>
<evidence type="ECO:0000256" key="2">
    <source>
        <dbReference type="ARBA" id="ARBA00005801"/>
    </source>
</evidence>
<evidence type="ECO:0000256" key="4">
    <source>
        <dbReference type="ARBA" id="ARBA00022519"/>
    </source>
</evidence>
<reference evidence="13 14" key="1">
    <citation type="journal article" date="2016" name="Nat. Commun.">
        <title>Thousands of microbial genomes shed light on interconnected biogeochemical processes in an aquifer system.</title>
        <authorList>
            <person name="Anantharaman K."/>
            <person name="Brown C.T."/>
            <person name="Hug L.A."/>
            <person name="Sharon I."/>
            <person name="Castelle C.J."/>
            <person name="Probst A.J."/>
            <person name="Thomas B.C."/>
            <person name="Singh A."/>
            <person name="Wilkins M.J."/>
            <person name="Karaoz U."/>
            <person name="Brodie E.L."/>
            <person name="Williams K.H."/>
            <person name="Hubbard S.S."/>
            <person name="Banfield J.F."/>
        </authorList>
    </citation>
    <scope>NUCLEOTIDE SEQUENCE [LARGE SCALE GENOMIC DNA]</scope>
</reference>
<dbReference type="GO" id="GO:0006465">
    <property type="term" value="P:signal peptide processing"/>
    <property type="evidence" value="ECO:0007669"/>
    <property type="project" value="TreeGrafter"/>
</dbReference>
<dbReference type="GO" id="GO:0005886">
    <property type="term" value="C:plasma membrane"/>
    <property type="evidence" value="ECO:0007669"/>
    <property type="project" value="UniProtKB-SubCell"/>
</dbReference>
<dbReference type="Proteomes" id="UP000177165">
    <property type="component" value="Unassembled WGS sequence"/>
</dbReference>
<comment type="function">
    <text evidence="9">Plays an essential role in type IV pili and type II pseudopili formation by proteolytically removing the leader sequence from substrate proteins and subsequently monomethylating the alpha-amino group of the newly exposed N-terminal phenylalanine.</text>
</comment>
<feature type="transmembrane region" description="Helical" evidence="10">
    <location>
        <begin position="189"/>
        <end position="214"/>
    </location>
</feature>
<evidence type="ECO:0000256" key="10">
    <source>
        <dbReference type="SAM" id="Phobius"/>
    </source>
</evidence>
<feature type="transmembrane region" description="Helical" evidence="10">
    <location>
        <begin position="102"/>
        <end position="118"/>
    </location>
</feature>
<dbReference type="EC" id="3.4.23.43" evidence="9"/>
<dbReference type="InterPro" id="IPR014032">
    <property type="entry name" value="Peptidase_A24A_bac"/>
</dbReference>
<name>A0A1G2AUL1_9BACT</name>